<evidence type="ECO:0000313" key="3">
    <source>
        <dbReference type="Proteomes" id="UP000199221"/>
    </source>
</evidence>
<dbReference type="GeneID" id="93679957"/>
<evidence type="ECO:0000313" key="1">
    <source>
        <dbReference type="EMBL" id="MEE1882537.1"/>
    </source>
</evidence>
<proteinExistence type="predicted"/>
<evidence type="ECO:0000313" key="4">
    <source>
        <dbReference type="Proteomes" id="UP001329505"/>
    </source>
</evidence>
<name>A0A1H9RZ47_9PSED</name>
<dbReference type="EMBL" id="FOEQ01000012">
    <property type="protein sequence ID" value="SER77997.1"/>
    <property type="molecule type" value="Genomic_DNA"/>
</dbReference>
<evidence type="ECO:0008006" key="5">
    <source>
        <dbReference type="Google" id="ProtNLM"/>
    </source>
</evidence>
<dbReference type="EMBL" id="JAZDQQ010000019">
    <property type="protein sequence ID" value="MEE1882537.1"/>
    <property type="molecule type" value="Genomic_DNA"/>
</dbReference>
<accession>A0A1H9RZ47</accession>
<sequence>MNQESLVNLTPRKSRPVTACSHFGTCNHAHDPILSVRAGVDSEDALVCAVAALKAAYETNAAALEKAGEPLRSLLTATENSLEKGLALAEAVLEGLEQG</sequence>
<protein>
    <recommendedName>
        <fullName evidence="5">DUF3077 domain-containing protein</fullName>
    </recommendedName>
</protein>
<organism evidence="2 3">
    <name type="scientific">Pseudomonas soli</name>
    <dbReference type="NCBI Taxonomy" id="1306993"/>
    <lineage>
        <taxon>Bacteria</taxon>
        <taxon>Pseudomonadati</taxon>
        <taxon>Pseudomonadota</taxon>
        <taxon>Gammaproteobacteria</taxon>
        <taxon>Pseudomonadales</taxon>
        <taxon>Pseudomonadaceae</taxon>
        <taxon>Pseudomonas</taxon>
    </lineage>
</organism>
<keyword evidence="4" id="KW-1185">Reference proteome</keyword>
<evidence type="ECO:0000313" key="2">
    <source>
        <dbReference type="EMBL" id="SER77997.1"/>
    </source>
</evidence>
<reference evidence="2 3" key="1">
    <citation type="submission" date="2016-10" db="EMBL/GenBank/DDBJ databases">
        <authorList>
            <person name="de Groot N.N."/>
        </authorList>
    </citation>
    <scope>NUCLEOTIDE SEQUENCE [LARGE SCALE GENOMIC DNA]</scope>
    <source>
        <strain evidence="2 3">LMG 27941</strain>
    </source>
</reference>
<dbReference type="RefSeq" id="WP_028691297.1">
    <property type="nucleotide sequence ID" value="NZ_CP128543.1"/>
</dbReference>
<dbReference type="AlphaFoldDB" id="A0A1H9RZ47"/>
<gene>
    <name evidence="2" type="ORF">SAMN05216230_11259</name>
    <name evidence="1" type="ORF">V0R55_20415</name>
</gene>
<dbReference type="Proteomes" id="UP001329505">
    <property type="component" value="Unassembled WGS sequence"/>
</dbReference>
<dbReference type="Proteomes" id="UP000199221">
    <property type="component" value="Unassembled WGS sequence"/>
</dbReference>
<reference evidence="1 4" key="2">
    <citation type="submission" date="2024-01" db="EMBL/GenBank/DDBJ databases">
        <title>Unpublished Manusciprt.</title>
        <authorList>
            <person name="Duman M."/>
            <person name="Valdes E.G."/>
            <person name="Ajmi N."/>
            <person name="Altun S."/>
            <person name="Saticioglu I.B."/>
        </authorList>
    </citation>
    <scope>NUCLEOTIDE SEQUENCE [LARGE SCALE GENOMIC DNA]</scope>
    <source>
        <strain evidence="1 4">139P</strain>
    </source>
</reference>